<dbReference type="Proteomes" id="UP000466785">
    <property type="component" value="Chromosome"/>
</dbReference>
<feature type="region of interest" description="Disordered" evidence="1">
    <location>
        <begin position="201"/>
        <end position="220"/>
    </location>
</feature>
<keyword evidence="4" id="KW-1185">Reference proteome</keyword>
<keyword evidence="2" id="KW-0732">Signal</keyword>
<proteinExistence type="predicted"/>
<accession>A0A6N4V455</accession>
<sequence>MIRRTSAFAIATLVAMTSAACGTEAGRDPATNPGLPAETDVANWPNSLAEFRFHWSSTAGIDVALGAAVPIRAYLESWYIASWTNDPENVYPGFLRATPESADLDGNYLGQLAWIRPLNGAPSYPVDPATPLGYMPMHIQSVDAVASGLRVTVCLGEYSIYFASDSSAGKLVSVAAEKSTAQLADPLDTVRVKRIELTKTDPRIPADASDVDTPQEGPAPAPVGDVFGHWFITGASSSLWGPVDADAPEFFVTPEMRRQCQEAMPDSPEKQIEMATGFKDTPPPHGKPIPGWPLAPQ</sequence>
<evidence type="ECO:0008006" key="5">
    <source>
        <dbReference type="Google" id="ProtNLM"/>
    </source>
</evidence>
<evidence type="ECO:0000313" key="3">
    <source>
        <dbReference type="EMBL" id="BBX50412.1"/>
    </source>
</evidence>
<dbReference type="RefSeq" id="WP_163673097.1">
    <property type="nucleotide sequence ID" value="NZ_AP022570.1"/>
</dbReference>
<dbReference type="EMBL" id="AP022570">
    <property type="protein sequence ID" value="BBX50412.1"/>
    <property type="molecule type" value="Genomic_DNA"/>
</dbReference>
<evidence type="ECO:0000313" key="4">
    <source>
        <dbReference type="Proteomes" id="UP000466785"/>
    </source>
</evidence>
<dbReference type="AlphaFoldDB" id="A0A6N4V455"/>
<protein>
    <recommendedName>
        <fullName evidence="5">Lipoprotein</fullName>
    </recommendedName>
</protein>
<reference evidence="3 4" key="1">
    <citation type="journal article" date="2019" name="Emerg. Microbes Infect.">
        <title>Comprehensive subspecies identification of 175 nontuberculous mycobacteria species based on 7547 genomic profiles.</title>
        <authorList>
            <person name="Matsumoto Y."/>
            <person name="Kinjo T."/>
            <person name="Motooka D."/>
            <person name="Nabeya D."/>
            <person name="Jung N."/>
            <person name="Uechi K."/>
            <person name="Horii T."/>
            <person name="Iida T."/>
            <person name="Fujita J."/>
            <person name="Nakamura S."/>
        </authorList>
    </citation>
    <scope>NUCLEOTIDE SEQUENCE [LARGE SCALE GENOMIC DNA]</scope>
    <source>
        <strain evidence="3 4">JCM 12603</strain>
    </source>
</reference>
<dbReference type="PROSITE" id="PS51257">
    <property type="entry name" value="PROKAR_LIPOPROTEIN"/>
    <property type="match status" value="1"/>
</dbReference>
<evidence type="ECO:0000256" key="1">
    <source>
        <dbReference type="SAM" id="MobiDB-lite"/>
    </source>
</evidence>
<evidence type="ECO:0000256" key="2">
    <source>
        <dbReference type="SAM" id="SignalP"/>
    </source>
</evidence>
<feature type="signal peptide" evidence="2">
    <location>
        <begin position="1"/>
        <end position="20"/>
    </location>
</feature>
<name>A0A6N4V455_9MYCO</name>
<gene>
    <name evidence="3" type="ORF">MPOR_14380</name>
</gene>
<feature type="region of interest" description="Disordered" evidence="1">
    <location>
        <begin position="275"/>
        <end position="297"/>
    </location>
</feature>
<feature type="compositionally biased region" description="Pro residues" evidence="1">
    <location>
        <begin position="281"/>
        <end position="297"/>
    </location>
</feature>
<dbReference type="KEGG" id="mpof:MPOR_14380"/>
<organism evidence="3 4">
    <name type="scientific">Mycolicibacterium poriferae</name>
    <dbReference type="NCBI Taxonomy" id="39694"/>
    <lineage>
        <taxon>Bacteria</taxon>
        <taxon>Bacillati</taxon>
        <taxon>Actinomycetota</taxon>
        <taxon>Actinomycetes</taxon>
        <taxon>Mycobacteriales</taxon>
        <taxon>Mycobacteriaceae</taxon>
        <taxon>Mycolicibacterium</taxon>
    </lineage>
</organism>
<feature type="chain" id="PRO_5026989186" description="Lipoprotein" evidence="2">
    <location>
        <begin position="21"/>
        <end position="297"/>
    </location>
</feature>